<keyword evidence="4 7" id="KW-0658">Purine biosynthesis</keyword>
<evidence type="ECO:0000256" key="2">
    <source>
        <dbReference type="ARBA" id="ARBA00022723"/>
    </source>
</evidence>
<keyword evidence="6 7" id="KW-0460">Magnesium</keyword>
<evidence type="ECO:0000256" key="5">
    <source>
        <dbReference type="ARBA" id="ARBA00022840"/>
    </source>
</evidence>
<comment type="subunit">
    <text evidence="7">Homodimer.</text>
</comment>
<gene>
    <name evidence="7 9" type="primary">purT</name>
    <name evidence="9" type="ORF">GCM10023215_11570</name>
</gene>
<dbReference type="EMBL" id="BAABIC010000003">
    <property type="protein sequence ID" value="GAA4679953.1"/>
    <property type="molecule type" value="Genomic_DNA"/>
</dbReference>
<dbReference type="PROSITE" id="PS50975">
    <property type="entry name" value="ATP_GRASP"/>
    <property type="match status" value="1"/>
</dbReference>
<dbReference type="SUPFAM" id="SSF51246">
    <property type="entry name" value="Rudiment single hybrid motif"/>
    <property type="match status" value="1"/>
</dbReference>
<proteinExistence type="inferred from homology"/>
<dbReference type="InterPro" id="IPR005862">
    <property type="entry name" value="PurT"/>
</dbReference>
<dbReference type="PANTHER" id="PTHR43055:SF1">
    <property type="entry name" value="FORMATE-DEPENDENT PHOSPHORIBOSYLGLYCINAMIDE FORMYLTRANSFERASE"/>
    <property type="match status" value="1"/>
</dbReference>
<evidence type="ECO:0000259" key="8">
    <source>
        <dbReference type="PROSITE" id="PS50975"/>
    </source>
</evidence>
<evidence type="ECO:0000256" key="1">
    <source>
        <dbReference type="ARBA" id="ARBA00022598"/>
    </source>
</evidence>
<feature type="binding site" evidence="7">
    <location>
        <begin position="379"/>
        <end position="380"/>
    </location>
    <ligand>
        <name>N(1)-(5-phospho-beta-D-ribosyl)glycinamide</name>
        <dbReference type="ChEBI" id="CHEBI:143788"/>
    </ligand>
</feature>
<feature type="binding site" evidence="7">
    <location>
        <position position="284"/>
    </location>
    <ligand>
        <name>Mg(2+)</name>
        <dbReference type="ChEBI" id="CHEBI:18420"/>
    </ligand>
</feature>
<comment type="function">
    <text evidence="7">Involved in the de novo purine biosynthesis. Catalyzes the transfer of formate to 5-phospho-ribosyl-glycinamide (GAR), producing 5-phospho-ribosyl-N-formylglycinamide (FGAR). Formate is provided by PurU via hydrolysis of 10-formyl-tetrahydrofolate.</text>
</comment>
<feature type="binding site" evidence="7">
    <location>
        <position position="215"/>
    </location>
    <ligand>
        <name>ATP</name>
        <dbReference type="ChEBI" id="CHEBI:30616"/>
    </ligand>
</feature>
<dbReference type="InterPro" id="IPR054350">
    <property type="entry name" value="PurT/PurK_preATP-grasp"/>
</dbReference>
<organism evidence="9 10">
    <name type="scientific">Pseudonocardia yuanmonensis</name>
    <dbReference type="NCBI Taxonomy" id="1095914"/>
    <lineage>
        <taxon>Bacteria</taxon>
        <taxon>Bacillati</taxon>
        <taxon>Actinomycetota</taxon>
        <taxon>Actinomycetes</taxon>
        <taxon>Pseudonocardiales</taxon>
        <taxon>Pseudonocardiaceae</taxon>
        <taxon>Pseudonocardia</taxon>
    </lineage>
</organism>
<feature type="binding site" evidence="7">
    <location>
        <position position="167"/>
    </location>
    <ligand>
        <name>ATP</name>
        <dbReference type="ChEBI" id="CHEBI:30616"/>
    </ligand>
</feature>
<feature type="binding site" evidence="7">
    <location>
        <position position="296"/>
    </location>
    <ligand>
        <name>Mg(2+)</name>
        <dbReference type="ChEBI" id="CHEBI:18420"/>
    </ligand>
</feature>
<evidence type="ECO:0000313" key="10">
    <source>
        <dbReference type="Proteomes" id="UP001500325"/>
    </source>
</evidence>
<reference evidence="10" key="1">
    <citation type="journal article" date="2019" name="Int. J. Syst. Evol. Microbiol.">
        <title>The Global Catalogue of Microorganisms (GCM) 10K type strain sequencing project: providing services to taxonomists for standard genome sequencing and annotation.</title>
        <authorList>
            <consortium name="The Broad Institute Genomics Platform"/>
            <consortium name="The Broad Institute Genome Sequencing Center for Infectious Disease"/>
            <person name="Wu L."/>
            <person name="Ma J."/>
        </authorList>
    </citation>
    <scope>NUCLEOTIDE SEQUENCE [LARGE SCALE GENOMIC DNA]</scope>
    <source>
        <strain evidence="10">JCM 18055</strain>
    </source>
</reference>
<dbReference type="EC" id="6.3.1.21" evidence="7"/>
<comment type="caution">
    <text evidence="9">The sequence shown here is derived from an EMBL/GenBank/DDBJ whole genome shotgun (WGS) entry which is preliminary data.</text>
</comment>
<dbReference type="Proteomes" id="UP001500325">
    <property type="component" value="Unassembled WGS sequence"/>
</dbReference>
<dbReference type="Gene3D" id="3.30.1490.20">
    <property type="entry name" value="ATP-grasp fold, A domain"/>
    <property type="match status" value="1"/>
</dbReference>
<evidence type="ECO:0000256" key="7">
    <source>
        <dbReference type="HAMAP-Rule" id="MF_01643"/>
    </source>
</evidence>
<sequence>MPIYADPMRSATRIGTPLAPSATRVMLLGAGELGKEVVIAFQRLGVEVVAVDRYPDAPGHQVAHRAHAIDMTDPVALTALIEQEQPHYVIPEIEAIATTALLAVEDAGTATVVPTARATRLTMDREGIRRLAAEGLGLPTSPYAFADSLDEVRAAIEGGIGFPCVLKPVMSSSGKGQSLLRSEADLERAWHYAMAGGRVAGTRVIVEGFVDFDYEITQLTVRATGPDGTIGTHFCAPIGHVQREGDYVESWQPQAMSEAALAGAREVAGRITEALGGRGIFGVELFVRGDEVLFSEVSPRPHDTGLVTLASQRLSEFELHARAVLGLPVDVALRSPGASAVVYGGVDAKAVAFEGVDAALAVPGTDVRLFGKPESFVKRRMGVVVAAADDVETARSRAAEAAGLIRVVAD</sequence>
<comment type="similarity">
    <text evidence="7">Belongs to the PurK/PurT family.</text>
</comment>
<dbReference type="NCBIfam" id="NF006766">
    <property type="entry name" value="PRK09288.1"/>
    <property type="match status" value="1"/>
</dbReference>
<feature type="binding site" evidence="7">
    <location>
        <begin position="207"/>
        <end position="210"/>
    </location>
    <ligand>
        <name>ATP</name>
        <dbReference type="ChEBI" id="CHEBI:30616"/>
    </ligand>
</feature>
<dbReference type="Pfam" id="PF22660">
    <property type="entry name" value="RS_preATP-grasp-like"/>
    <property type="match status" value="1"/>
</dbReference>
<dbReference type="InterPro" id="IPR003135">
    <property type="entry name" value="ATP-grasp_carboxylate-amine"/>
</dbReference>
<dbReference type="PANTHER" id="PTHR43055">
    <property type="entry name" value="FORMATE-DEPENDENT PHOSPHORIBOSYLGLYCINAMIDE FORMYLTRANSFERASE"/>
    <property type="match status" value="1"/>
</dbReference>
<feature type="binding site" evidence="7">
    <location>
        <begin position="172"/>
        <end position="177"/>
    </location>
    <ligand>
        <name>ATP</name>
        <dbReference type="ChEBI" id="CHEBI:30616"/>
    </ligand>
</feature>
<feature type="binding site" evidence="7">
    <location>
        <position position="303"/>
    </location>
    <ligand>
        <name>N(1)-(5-phospho-beta-D-ribosyl)glycinamide</name>
        <dbReference type="ChEBI" id="CHEBI:143788"/>
    </ligand>
</feature>
<comment type="pathway">
    <text evidence="7">Purine metabolism; IMP biosynthesis via de novo pathway; N(2)-formyl-N(1)-(5-phospho-D-ribosyl)glycinamide from N(1)-(5-phospho-D-ribosyl)glycinamide (formate route): step 1/1.</text>
</comment>
<dbReference type="InterPro" id="IPR011761">
    <property type="entry name" value="ATP-grasp"/>
</dbReference>
<keyword evidence="10" id="KW-1185">Reference proteome</keyword>
<feature type="binding site" evidence="7">
    <location>
        <position position="372"/>
    </location>
    <ligand>
        <name>N(1)-(5-phospho-beta-D-ribosyl)glycinamide</name>
        <dbReference type="ChEBI" id="CHEBI:143788"/>
    </ligand>
</feature>
<dbReference type="InterPro" id="IPR011054">
    <property type="entry name" value="Rudment_hybrid_motif"/>
</dbReference>
<feature type="binding site" evidence="7">
    <location>
        <position position="92"/>
    </location>
    <ligand>
        <name>N(1)-(5-phospho-beta-D-ribosyl)glycinamide</name>
        <dbReference type="ChEBI" id="CHEBI:143788"/>
    </ligand>
</feature>
<dbReference type="InterPro" id="IPR048740">
    <property type="entry name" value="PurT_C"/>
</dbReference>
<dbReference type="NCBIfam" id="TIGR01142">
    <property type="entry name" value="purT"/>
    <property type="match status" value="1"/>
</dbReference>
<keyword evidence="3 7" id="KW-0547">Nucleotide-binding</keyword>
<dbReference type="SUPFAM" id="SSF52440">
    <property type="entry name" value="PreATP-grasp domain"/>
    <property type="match status" value="1"/>
</dbReference>
<dbReference type="Pfam" id="PF02222">
    <property type="entry name" value="ATP-grasp"/>
    <property type="match status" value="1"/>
</dbReference>
<keyword evidence="5 7" id="KW-0067">ATP-binding</keyword>
<evidence type="ECO:0000256" key="4">
    <source>
        <dbReference type="ARBA" id="ARBA00022755"/>
    </source>
</evidence>
<dbReference type="SUPFAM" id="SSF56059">
    <property type="entry name" value="Glutathione synthetase ATP-binding domain-like"/>
    <property type="match status" value="1"/>
</dbReference>
<feature type="domain" description="ATP-grasp" evidence="8">
    <location>
        <begin position="130"/>
        <end position="325"/>
    </location>
</feature>
<dbReference type="Pfam" id="PF21244">
    <property type="entry name" value="PurT_C"/>
    <property type="match status" value="1"/>
</dbReference>
<protein>
    <recommendedName>
        <fullName evidence="7">Formate-dependent phosphoribosylglycinamide formyltransferase</fullName>
        <ecNumber evidence="7">6.3.1.21</ecNumber>
    </recommendedName>
    <alternativeName>
        <fullName evidence="7">5'-phosphoribosylglycinamide transformylase 2</fullName>
    </alternativeName>
    <alternativeName>
        <fullName evidence="7">Formate-dependent GAR transformylase</fullName>
    </alternativeName>
    <alternativeName>
        <fullName evidence="7">GAR transformylase 2</fullName>
        <shortName evidence="7">GART 2</shortName>
    </alternativeName>
    <alternativeName>
        <fullName evidence="7">Non-folate glycinamide ribonucleotide transformylase</fullName>
    </alternativeName>
    <alternativeName>
        <fullName evidence="7">Phosphoribosylglycinamide formyltransferase 2</fullName>
    </alternativeName>
</protein>
<dbReference type="Gene3D" id="3.30.470.20">
    <property type="entry name" value="ATP-grasp fold, B domain"/>
    <property type="match status" value="1"/>
</dbReference>
<dbReference type="Gene3D" id="3.40.50.20">
    <property type="match status" value="1"/>
</dbReference>
<feature type="binding site" evidence="7">
    <location>
        <position position="125"/>
    </location>
    <ligand>
        <name>ATP</name>
        <dbReference type="ChEBI" id="CHEBI:30616"/>
    </ligand>
</feature>
<dbReference type="InterPro" id="IPR013815">
    <property type="entry name" value="ATP_grasp_subdomain_1"/>
</dbReference>
<dbReference type="HAMAP" id="MF_01643">
    <property type="entry name" value="PurT"/>
    <property type="match status" value="1"/>
</dbReference>
<feature type="binding site" evidence="7">
    <location>
        <begin position="32"/>
        <end position="33"/>
    </location>
    <ligand>
        <name>N(1)-(5-phospho-beta-D-ribosyl)glycinamide</name>
        <dbReference type="ChEBI" id="CHEBI:143788"/>
    </ligand>
</feature>
<evidence type="ECO:0000256" key="6">
    <source>
        <dbReference type="ARBA" id="ARBA00022842"/>
    </source>
</evidence>
<dbReference type="InterPro" id="IPR016185">
    <property type="entry name" value="PreATP-grasp_dom_sf"/>
</dbReference>
<comment type="catalytic activity">
    <reaction evidence="7">
        <text>N(1)-(5-phospho-beta-D-ribosyl)glycinamide + formate + ATP = N(2)-formyl-N(1)-(5-phospho-beta-D-ribosyl)glycinamide + ADP + phosphate + H(+)</text>
        <dbReference type="Rhea" id="RHEA:24829"/>
        <dbReference type="ChEBI" id="CHEBI:15378"/>
        <dbReference type="ChEBI" id="CHEBI:15740"/>
        <dbReference type="ChEBI" id="CHEBI:30616"/>
        <dbReference type="ChEBI" id="CHEBI:43474"/>
        <dbReference type="ChEBI" id="CHEBI:143788"/>
        <dbReference type="ChEBI" id="CHEBI:147286"/>
        <dbReference type="ChEBI" id="CHEBI:456216"/>
        <dbReference type="EC" id="6.3.1.21"/>
    </reaction>
</comment>
<keyword evidence="2 7" id="KW-0479">Metal-binding</keyword>
<name>A0ABP8W2Z2_9PSEU</name>
<accession>A0ABP8W2Z2</accession>
<keyword evidence="1 7" id="KW-0436">Ligase</keyword>
<evidence type="ECO:0000256" key="3">
    <source>
        <dbReference type="ARBA" id="ARBA00022741"/>
    </source>
</evidence>
<evidence type="ECO:0000313" key="9">
    <source>
        <dbReference type="EMBL" id="GAA4679953.1"/>
    </source>
</evidence>